<evidence type="ECO:0000313" key="2">
    <source>
        <dbReference type="Proteomes" id="UP000651977"/>
    </source>
</evidence>
<reference evidence="2" key="1">
    <citation type="journal article" date="2019" name="Int. J. Syst. Evol. Microbiol.">
        <title>The Global Catalogue of Microorganisms (GCM) 10K type strain sequencing project: providing services to taxonomists for standard genome sequencing and annotation.</title>
        <authorList>
            <consortium name="The Broad Institute Genomics Platform"/>
            <consortium name="The Broad Institute Genome Sequencing Center for Infectious Disease"/>
            <person name="Wu L."/>
            <person name="Ma J."/>
        </authorList>
    </citation>
    <scope>NUCLEOTIDE SEQUENCE [LARGE SCALE GENOMIC DNA]</scope>
    <source>
        <strain evidence="2">CGMCC 1.10131</strain>
    </source>
</reference>
<gene>
    <name evidence="1" type="ORF">GCM10007414_20780</name>
</gene>
<dbReference type="Pfam" id="PF13875">
    <property type="entry name" value="DUF4202"/>
    <property type="match status" value="1"/>
</dbReference>
<name>A0ABQ1I1E5_9ALTE</name>
<comment type="caution">
    <text evidence="1">The sequence shown here is derived from an EMBL/GenBank/DDBJ whole genome shotgun (WGS) entry which is preliminary data.</text>
</comment>
<dbReference type="PANTHER" id="PTHR41729">
    <property type="entry name" value="GLUTAMYL-TRNA SYNTHETASE"/>
    <property type="match status" value="1"/>
</dbReference>
<evidence type="ECO:0000313" key="1">
    <source>
        <dbReference type="EMBL" id="GGB07298.1"/>
    </source>
</evidence>
<dbReference type="PANTHER" id="PTHR41729:SF1">
    <property type="entry name" value="GLUTAMYL-TRNA SYNTHETASE"/>
    <property type="match status" value="1"/>
</dbReference>
<keyword evidence="2" id="KW-1185">Reference proteome</keyword>
<sequence>MGKAQIMQQNILNQVLNDIDQFNLNDPNRQFDELGNIHPKEFLYGKRMSNCLHDFMLSPPAQLQIAARAQHIGRWLSPRSDYPEGRAGYLKWRKDLGSKHAELCADIMRKYQLDEAQIEATCSLLRKEKLKQNPLTQALEDVICLVFLKYYFLEFANKHEQAKVISIVQKTWAKMSAEGQKAALALELPSPALRLVQQALA</sequence>
<dbReference type="RefSeq" id="WP_229711184.1">
    <property type="nucleotide sequence ID" value="NZ_BMDY01000011.1"/>
</dbReference>
<proteinExistence type="predicted"/>
<dbReference type="EMBL" id="BMDY01000011">
    <property type="protein sequence ID" value="GGB07298.1"/>
    <property type="molecule type" value="Genomic_DNA"/>
</dbReference>
<evidence type="ECO:0008006" key="3">
    <source>
        <dbReference type="Google" id="ProtNLM"/>
    </source>
</evidence>
<accession>A0ABQ1I1E5</accession>
<dbReference type="Proteomes" id="UP000651977">
    <property type="component" value="Unassembled WGS sequence"/>
</dbReference>
<dbReference type="InterPro" id="IPR025255">
    <property type="entry name" value="DUF4202"/>
</dbReference>
<organism evidence="1 2">
    <name type="scientific">Agarivorans gilvus</name>
    <dbReference type="NCBI Taxonomy" id="680279"/>
    <lineage>
        <taxon>Bacteria</taxon>
        <taxon>Pseudomonadati</taxon>
        <taxon>Pseudomonadota</taxon>
        <taxon>Gammaproteobacteria</taxon>
        <taxon>Alteromonadales</taxon>
        <taxon>Alteromonadaceae</taxon>
        <taxon>Agarivorans</taxon>
    </lineage>
</organism>
<protein>
    <recommendedName>
        <fullName evidence="3">DUF4202 domain-containing protein</fullName>
    </recommendedName>
</protein>